<proteinExistence type="predicted"/>
<evidence type="ECO:0000313" key="1">
    <source>
        <dbReference type="EMBL" id="GIY45320.1"/>
    </source>
</evidence>
<name>A0AAV4TKI4_9ARAC</name>
<accession>A0AAV4TKI4</accession>
<protein>
    <submittedName>
        <fullName evidence="1">Uncharacterized protein</fullName>
    </submittedName>
</protein>
<keyword evidence="2" id="KW-1185">Reference proteome</keyword>
<gene>
    <name evidence="1" type="ORF">CDAR_482001</name>
</gene>
<dbReference type="EMBL" id="BPLQ01009615">
    <property type="protein sequence ID" value="GIY45320.1"/>
    <property type="molecule type" value="Genomic_DNA"/>
</dbReference>
<organism evidence="1 2">
    <name type="scientific">Caerostris darwini</name>
    <dbReference type="NCBI Taxonomy" id="1538125"/>
    <lineage>
        <taxon>Eukaryota</taxon>
        <taxon>Metazoa</taxon>
        <taxon>Ecdysozoa</taxon>
        <taxon>Arthropoda</taxon>
        <taxon>Chelicerata</taxon>
        <taxon>Arachnida</taxon>
        <taxon>Araneae</taxon>
        <taxon>Araneomorphae</taxon>
        <taxon>Entelegynae</taxon>
        <taxon>Araneoidea</taxon>
        <taxon>Araneidae</taxon>
        <taxon>Caerostris</taxon>
    </lineage>
</organism>
<dbReference type="Proteomes" id="UP001054837">
    <property type="component" value="Unassembled WGS sequence"/>
</dbReference>
<reference evidence="1 2" key="1">
    <citation type="submission" date="2021-06" db="EMBL/GenBank/DDBJ databases">
        <title>Caerostris darwini draft genome.</title>
        <authorList>
            <person name="Kono N."/>
            <person name="Arakawa K."/>
        </authorList>
    </citation>
    <scope>NUCLEOTIDE SEQUENCE [LARGE SCALE GENOMIC DNA]</scope>
</reference>
<evidence type="ECO:0000313" key="2">
    <source>
        <dbReference type="Proteomes" id="UP001054837"/>
    </source>
</evidence>
<dbReference type="AlphaFoldDB" id="A0AAV4TKI4"/>
<sequence length="90" mass="10466">MPTQAKKEYFWHRCCCCIGDERKQPAYSREMETRHVRRHIAPSVILQKDMQTVIPFFCFSLIVGIKHSLRDINSCNPSNLWMSAPAAVKI</sequence>
<comment type="caution">
    <text evidence="1">The sequence shown here is derived from an EMBL/GenBank/DDBJ whole genome shotgun (WGS) entry which is preliminary data.</text>
</comment>